<evidence type="ECO:0000313" key="2">
    <source>
        <dbReference type="Proteomes" id="UP001163603"/>
    </source>
</evidence>
<sequence length="438" mass="50098">MEEQEEPASSNQNPKPKEASICEECKDKPSKYKCPGCSIRTCSLVCVKAHKQRTACSGKRNVTQFVPLSQFNDNILHSDYNLLEEMKRIAESAQRLRGKLCGYSHFKLPFYLRSLRSAAASRRTKLLFLPSGMTKREKNQTRYDQRKKSISWTVEWRFHSTDVVLVNHGVHEDTNLCSLIENHLKPGPWNHQLRQFSEEQLDCLKFFVRKFPKFGLRQARLGLESQCLWVGAKSPFRELDIKAPLRQQFSNIVILEYPVIYVFLPSHSYDFEVVKDSQPVTHRPVLRNPVGNDHQSPRGILFREEEIEDVISTNPRVCDLMKHVNPGSVPVIPNQTGMTENESNNLDSPLLTRVAVDNILYSNTKVEEPGVPEDMEFDFDQGLIDTYSDLIAEINPDDFLDLDSIFAKEACGQETGDLSNSKRGYIGEEELEEGEIAE</sequence>
<reference evidence="2" key="1">
    <citation type="journal article" date="2023" name="G3 (Bethesda)">
        <title>Genome assembly and association tests identify interacting loci associated with vigor, precocity, and sex in interspecific pistachio rootstocks.</title>
        <authorList>
            <person name="Palmer W."/>
            <person name="Jacygrad E."/>
            <person name="Sagayaradj S."/>
            <person name="Cavanaugh K."/>
            <person name="Han R."/>
            <person name="Bertier L."/>
            <person name="Beede B."/>
            <person name="Kafkas S."/>
            <person name="Golino D."/>
            <person name="Preece J."/>
            <person name="Michelmore R."/>
        </authorList>
    </citation>
    <scope>NUCLEOTIDE SEQUENCE [LARGE SCALE GENOMIC DNA]</scope>
</reference>
<organism evidence="1 2">
    <name type="scientific">Pistacia integerrima</name>
    <dbReference type="NCBI Taxonomy" id="434235"/>
    <lineage>
        <taxon>Eukaryota</taxon>
        <taxon>Viridiplantae</taxon>
        <taxon>Streptophyta</taxon>
        <taxon>Embryophyta</taxon>
        <taxon>Tracheophyta</taxon>
        <taxon>Spermatophyta</taxon>
        <taxon>Magnoliopsida</taxon>
        <taxon>eudicotyledons</taxon>
        <taxon>Gunneridae</taxon>
        <taxon>Pentapetalae</taxon>
        <taxon>rosids</taxon>
        <taxon>malvids</taxon>
        <taxon>Sapindales</taxon>
        <taxon>Anacardiaceae</taxon>
        <taxon>Pistacia</taxon>
    </lineage>
</organism>
<keyword evidence="2" id="KW-1185">Reference proteome</keyword>
<name>A0ACC0YHD3_9ROSI</name>
<evidence type="ECO:0000313" key="1">
    <source>
        <dbReference type="EMBL" id="KAJ0037372.1"/>
    </source>
</evidence>
<gene>
    <name evidence="1" type="ORF">Pint_24097</name>
</gene>
<dbReference type="EMBL" id="CM047741">
    <property type="protein sequence ID" value="KAJ0037372.1"/>
    <property type="molecule type" value="Genomic_DNA"/>
</dbReference>
<proteinExistence type="predicted"/>
<accession>A0ACC0YHD3</accession>
<dbReference type="Proteomes" id="UP001163603">
    <property type="component" value="Chromosome 6"/>
</dbReference>
<comment type="caution">
    <text evidence="1">The sequence shown here is derived from an EMBL/GenBank/DDBJ whole genome shotgun (WGS) entry which is preliminary data.</text>
</comment>
<protein>
    <submittedName>
        <fullName evidence="1">Uncharacterized protein</fullName>
    </submittedName>
</protein>